<organism evidence="6 7">
    <name type="scientific">Nostoc paludosum FACHB-159</name>
    <dbReference type="NCBI Taxonomy" id="2692908"/>
    <lineage>
        <taxon>Bacteria</taxon>
        <taxon>Bacillati</taxon>
        <taxon>Cyanobacteriota</taxon>
        <taxon>Cyanophyceae</taxon>
        <taxon>Nostocales</taxon>
        <taxon>Nostocaceae</taxon>
        <taxon>Nostoc</taxon>
    </lineage>
</organism>
<dbReference type="SUPFAM" id="SSF52540">
    <property type="entry name" value="P-loop containing nucleoside triphosphate hydrolases"/>
    <property type="match status" value="1"/>
</dbReference>
<evidence type="ECO:0000259" key="4">
    <source>
        <dbReference type="Pfam" id="PF12770"/>
    </source>
</evidence>
<feature type="domain" description="Orc1-like AAA ATPase" evidence="5">
    <location>
        <begin position="375"/>
        <end position="513"/>
    </location>
</feature>
<gene>
    <name evidence="6" type="ORF">H6H03_16420</name>
</gene>
<evidence type="ECO:0000259" key="5">
    <source>
        <dbReference type="Pfam" id="PF13191"/>
    </source>
</evidence>
<keyword evidence="2 3" id="KW-0802">TPR repeat</keyword>
<dbReference type="InterPro" id="IPR011990">
    <property type="entry name" value="TPR-like_helical_dom_sf"/>
</dbReference>
<feature type="domain" description="CHAT" evidence="4">
    <location>
        <begin position="85"/>
        <end position="323"/>
    </location>
</feature>
<dbReference type="InterPro" id="IPR041664">
    <property type="entry name" value="AAA_16"/>
</dbReference>
<evidence type="ECO:0000313" key="6">
    <source>
        <dbReference type="EMBL" id="MBD2735460.1"/>
    </source>
</evidence>
<sequence length="1475" mass="165863">MQTIRIQLRECTQETVELRYWLPQQKHYESRRLKLAEIADFLKQSERDYYKLLPNLPGIGKQLFFWLDGDGRWLSRGIANCRGEGLVIAIDTDKKLAHLPWEVLHDGEDFLVKRVNPVVLPLRWIEKETEAFSVEARQLRVLFMATDPEDVEPKLEFEQEEARILADTRDFAVDLRVEESGCVSELGKVWSRYLDDFDVFHLTGHASIKDEAPYTPYFITETEIGERHETTAAELAEVFRFRFPKLVFLSGCRTGQAADKGAVPSMAEALIEQGAIAVLSWGRPVEDRTATAAAAHLYGKLAAGYQLAQALASTYQQLFKQNVRDWHLLRLYVQGECPGALVDVLGDLPPSAPEPAYQQFLDPDTQLVRVAKPSEFVGRRRNLQRCLKAIRTSLGVLIHGLGGVGKSTVTARLLERMVGYHRLVNFRQLDEDKLLKTLAEQCTSERGHEILNGKLPLMQRLTKFFTEGLNTKEQRFAFVLDDFEANLELRNGVYVLQPQVVDVLLALLKAMQNSQLPHKVIITCRYNFTLSELNHRLYREPLGALGGADLIKKYNRLDSFNGSWQFQPDLPERAKKAADGNPRLLEWLDKILQNSPKSPEAERGVEMILQKMADKEKEFREDILAQELLKQQTPALRQMLGKLLVYELPVPLAAISPICEDISSWESHKQRAEILGLLEVTLTNNTERLYRVPRILSPLLEFPENPKGEELYKQAAQILYRLWWEEETAKEAQDLEIHRLALLGKDEEIAVKIASSLAGHLQNQSRFREAIHLCKSTLEITKNHSVLRKIAYCEHQMGEVDEALNYYQQALNLCPAEDQQELASIYHHFGMLKADKGEVEQAIAFYNQSLEIKERISDVKTKAATLSNLADIYANKGEVDEAIALYNQSLEIEEHIGNVRGKAATLHQLAGIYANKGKVNEAITLYNQSLEIKERIGDVQGKAVTLNNLGYIYANKGEVEQAIALYNQSLEINERIGNVKTKATTLNNLADIYTNKGDVEQAIALYNQSLEINERIGNVQGKSATLHQLAGIYANKGEVNEAIALWNQSLEIKERIGDVQGKAVTLHQLGYIYANKGDVEQAIALYNQSLEINERIGNVQTKAATLNNLGIIYANRGEVEQAIALYNQSLEINERIDNLQGKSATLHQLGYIYANKGEVEQAIAIYNQSLEIFERIGNVQGKATTLNSLASIYANKGDVEQAIALYNQSLEITECIGDVKTKAATLHQLGIIYTNKKEVDEAIALYNQSLEITERIGDVQTQAATLNNLGIIYANRGEVDEAIALYNQSLEITERIGDVKTKATTLHQLGMIYANRGHVDEAIALYKQVLEIDERIGNVQGKAATLHELAGMYANKGHVDEAIALFNQVVEIDERIGNVQGKAATFHQLAILYANKGDVDQAIALFNQSLEINERIGNVQGKAMTLWWLGNLAEQQGEYTKAISYLQPALEILQRLKSPHAESVSASLDRVMRNS</sequence>
<dbReference type="Pfam" id="PF13374">
    <property type="entry name" value="TPR_10"/>
    <property type="match status" value="2"/>
</dbReference>
<feature type="repeat" description="TPR" evidence="3">
    <location>
        <begin position="863"/>
        <end position="896"/>
    </location>
</feature>
<feature type="repeat" description="TPR" evidence="3">
    <location>
        <begin position="1223"/>
        <end position="1256"/>
    </location>
</feature>
<protein>
    <submittedName>
        <fullName evidence="6">Tetratricopeptide repeat protein</fullName>
    </submittedName>
</protein>
<dbReference type="RefSeq" id="WP_190956112.1">
    <property type="nucleotide sequence ID" value="NZ_JACJTU010000014.1"/>
</dbReference>
<feature type="repeat" description="TPR" evidence="3">
    <location>
        <begin position="1263"/>
        <end position="1296"/>
    </location>
</feature>
<name>A0ABR8K8V8_9NOSO</name>
<dbReference type="EMBL" id="JACJTU010000014">
    <property type="protein sequence ID" value="MBD2735460.1"/>
    <property type="molecule type" value="Genomic_DNA"/>
</dbReference>
<dbReference type="InterPro" id="IPR006597">
    <property type="entry name" value="Sel1-like"/>
</dbReference>
<dbReference type="PANTHER" id="PTHR45641">
    <property type="entry name" value="TETRATRICOPEPTIDE REPEAT PROTEIN (AFU_ORTHOLOGUE AFUA_6G03870)"/>
    <property type="match status" value="1"/>
</dbReference>
<dbReference type="Pfam" id="PF12770">
    <property type="entry name" value="CHAT"/>
    <property type="match status" value="1"/>
</dbReference>
<dbReference type="InterPro" id="IPR019734">
    <property type="entry name" value="TPR_rpt"/>
</dbReference>
<feature type="repeat" description="TPR" evidence="3">
    <location>
        <begin position="1383"/>
        <end position="1416"/>
    </location>
</feature>
<dbReference type="SUPFAM" id="SSF48452">
    <property type="entry name" value="TPR-like"/>
    <property type="match status" value="5"/>
</dbReference>
<dbReference type="Pfam" id="PF13424">
    <property type="entry name" value="TPR_12"/>
    <property type="match status" value="7"/>
</dbReference>
<feature type="repeat" description="TPR" evidence="3">
    <location>
        <begin position="1343"/>
        <end position="1376"/>
    </location>
</feature>
<evidence type="ECO:0000256" key="1">
    <source>
        <dbReference type="ARBA" id="ARBA00022737"/>
    </source>
</evidence>
<keyword evidence="1" id="KW-0677">Repeat</keyword>
<comment type="caution">
    <text evidence="6">The sequence shown here is derived from an EMBL/GenBank/DDBJ whole genome shotgun (WGS) entry which is preliminary data.</text>
</comment>
<dbReference type="Pfam" id="PF13191">
    <property type="entry name" value="AAA_16"/>
    <property type="match status" value="1"/>
</dbReference>
<dbReference type="PROSITE" id="PS50293">
    <property type="entry name" value="TPR_REGION"/>
    <property type="match status" value="4"/>
</dbReference>
<evidence type="ECO:0000313" key="7">
    <source>
        <dbReference type="Proteomes" id="UP000637383"/>
    </source>
</evidence>
<dbReference type="SMART" id="SM00671">
    <property type="entry name" value="SEL1"/>
    <property type="match status" value="8"/>
</dbReference>
<feature type="repeat" description="TPR" evidence="3">
    <location>
        <begin position="1183"/>
        <end position="1216"/>
    </location>
</feature>
<dbReference type="Gene3D" id="1.25.40.10">
    <property type="entry name" value="Tetratricopeptide repeat domain"/>
    <property type="match status" value="4"/>
</dbReference>
<feature type="repeat" description="TPR" evidence="3">
    <location>
        <begin position="1063"/>
        <end position="1096"/>
    </location>
</feature>
<dbReference type="PANTHER" id="PTHR45641:SF19">
    <property type="entry name" value="NEPHROCYSTIN-3"/>
    <property type="match status" value="1"/>
</dbReference>
<dbReference type="Gene3D" id="3.40.50.300">
    <property type="entry name" value="P-loop containing nucleotide triphosphate hydrolases"/>
    <property type="match status" value="1"/>
</dbReference>
<evidence type="ECO:0000256" key="2">
    <source>
        <dbReference type="ARBA" id="ARBA00022803"/>
    </source>
</evidence>
<feature type="repeat" description="TPR" evidence="3">
    <location>
        <begin position="784"/>
        <end position="817"/>
    </location>
</feature>
<dbReference type="InterPro" id="IPR027417">
    <property type="entry name" value="P-loop_NTPase"/>
</dbReference>
<feature type="repeat" description="TPR" evidence="3">
    <location>
        <begin position="943"/>
        <end position="976"/>
    </location>
</feature>
<dbReference type="PROSITE" id="PS50005">
    <property type="entry name" value="TPR"/>
    <property type="match status" value="15"/>
</dbReference>
<feature type="repeat" description="TPR" evidence="3">
    <location>
        <begin position="823"/>
        <end position="856"/>
    </location>
</feature>
<proteinExistence type="predicted"/>
<feature type="repeat" description="TPR" evidence="3">
    <location>
        <begin position="903"/>
        <end position="936"/>
    </location>
</feature>
<evidence type="ECO:0000256" key="3">
    <source>
        <dbReference type="PROSITE-ProRule" id="PRU00339"/>
    </source>
</evidence>
<feature type="repeat" description="TPR" evidence="3">
    <location>
        <begin position="1103"/>
        <end position="1136"/>
    </location>
</feature>
<feature type="repeat" description="TPR" evidence="3">
    <location>
        <begin position="983"/>
        <end position="1016"/>
    </location>
</feature>
<dbReference type="InterPro" id="IPR024983">
    <property type="entry name" value="CHAT_dom"/>
</dbReference>
<dbReference type="SMART" id="SM00028">
    <property type="entry name" value="TPR"/>
    <property type="match status" value="17"/>
</dbReference>
<feature type="repeat" description="TPR" evidence="3">
    <location>
        <begin position="1143"/>
        <end position="1176"/>
    </location>
</feature>
<reference evidence="6 7" key="1">
    <citation type="journal article" date="2020" name="ISME J.">
        <title>Comparative genomics reveals insights into cyanobacterial evolution and habitat adaptation.</title>
        <authorList>
            <person name="Chen M.Y."/>
            <person name="Teng W.K."/>
            <person name="Zhao L."/>
            <person name="Hu C.X."/>
            <person name="Zhou Y.K."/>
            <person name="Han B.P."/>
            <person name="Song L.R."/>
            <person name="Shu W.S."/>
        </authorList>
    </citation>
    <scope>NUCLEOTIDE SEQUENCE [LARGE SCALE GENOMIC DNA]</scope>
    <source>
        <strain evidence="6 7">FACHB-159</strain>
    </source>
</reference>
<feature type="repeat" description="TPR" evidence="3">
    <location>
        <begin position="1303"/>
        <end position="1336"/>
    </location>
</feature>
<dbReference type="Proteomes" id="UP000637383">
    <property type="component" value="Unassembled WGS sequence"/>
</dbReference>
<accession>A0ABR8K8V8</accession>
<keyword evidence="7" id="KW-1185">Reference proteome</keyword>